<dbReference type="EMBL" id="JAAMPC010000003">
    <property type="protein sequence ID" value="KAG2320467.1"/>
    <property type="molecule type" value="Genomic_DNA"/>
</dbReference>
<evidence type="ECO:0000313" key="3">
    <source>
        <dbReference type="Proteomes" id="UP000886595"/>
    </source>
</evidence>
<name>A0A8X8B3P4_BRACI</name>
<dbReference type="Proteomes" id="UP000886595">
    <property type="component" value="Unassembled WGS sequence"/>
</dbReference>
<evidence type="ECO:0000256" key="1">
    <source>
        <dbReference type="SAM" id="MobiDB-lite"/>
    </source>
</evidence>
<dbReference type="AlphaFoldDB" id="A0A8X8B3P4"/>
<protein>
    <submittedName>
        <fullName evidence="2">Uncharacterized protein</fullName>
    </submittedName>
</protein>
<gene>
    <name evidence="2" type="ORF">Bca52824_013680</name>
</gene>
<proteinExistence type="predicted"/>
<accession>A0A8X8B3P4</accession>
<comment type="caution">
    <text evidence="2">The sequence shown here is derived from an EMBL/GenBank/DDBJ whole genome shotgun (WGS) entry which is preliminary data.</text>
</comment>
<feature type="region of interest" description="Disordered" evidence="1">
    <location>
        <begin position="42"/>
        <end position="86"/>
    </location>
</feature>
<feature type="compositionally biased region" description="Polar residues" evidence="1">
    <location>
        <begin position="75"/>
        <end position="86"/>
    </location>
</feature>
<keyword evidence="3" id="KW-1185">Reference proteome</keyword>
<reference evidence="2 3" key="1">
    <citation type="submission" date="2020-02" db="EMBL/GenBank/DDBJ databases">
        <authorList>
            <person name="Ma Q."/>
            <person name="Huang Y."/>
            <person name="Song X."/>
            <person name="Pei D."/>
        </authorList>
    </citation>
    <scope>NUCLEOTIDE SEQUENCE [LARGE SCALE GENOMIC DNA]</scope>
    <source>
        <strain evidence="2">Sxm20200214</strain>
        <tissue evidence="2">Leaf</tissue>
    </source>
</reference>
<evidence type="ECO:0000313" key="2">
    <source>
        <dbReference type="EMBL" id="KAG2320467.1"/>
    </source>
</evidence>
<organism evidence="2 3">
    <name type="scientific">Brassica carinata</name>
    <name type="common">Ethiopian mustard</name>
    <name type="synonym">Abyssinian cabbage</name>
    <dbReference type="NCBI Taxonomy" id="52824"/>
    <lineage>
        <taxon>Eukaryota</taxon>
        <taxon>Viridiplantae</taxon>
        <taxon>Streptophyta</taxon>
        <taxon>Embryophyta</taxon>
        <taxon>Tracheophyta</taxon>
        <taxon>Spermatophyta</taxon>
        <taxon>Magnoliopsida</taxon>
        <taxon>eudicotyledons</taxon>
        <taxon>Gunneridae</taxon>
        <taxon>Pentapetalae</taxon>
        <taxon>rosids</taxon>
        <taxon>malvids</taxon>
        <taxon>Brassicales</taxon>
        <taxon>Brassicaceae</taxon>
        <taxon>Brassiceae</taxon>
        <taxon>Brassica</taxon>
    </lineage>
</organism>
<sequence length="107" mass="11884">MKQRRDLAYIIKVDEDETNMEGDKKPQNLVLTVGIRVKTENYKQDGQKGGTASGVTLEKRRHSREARGKPCMSLEQASTGGRSNSSDVPALLRLAAETYEARLSAYI</sequence>